<dbReference type="PANTHER" id="PTHR35788">
    <property type="entry name" value="EXPORTED PROTEIN-RELATED"/>
    <property type="match status" value="1"/>
</dbReference>
<dbReference type="InterPro" id="IPR052913">
    <property type="entry name" value="Glycopeptide_resist_protein"/>
</dbReference>
<proteinExistence type="predicted"/>
<dbReference type="RefSeq" id="WP_231314100.1">
    <property type="nucleotide sequence ID" value="NZ_JAJODE010000003.1"/>
</dbReference>
<evidence type="ECO:0000256" key="2">
    <source>
        <dbReference type="SAM" id="SignalP"/>
    </source>
</evidence>
<dbReference type="Proteomes" id="UP001162836">
    <property type="component" value="Unassembled WGS sequence"/>
</dbReference>
<reference evidence="3 4" key="1">
    <citation type="journal article" date="2023" name="Antonie Van Leeuwenhoek">
        <title>Unveiling the genomic potential of a novel thermostable glycoside hydrolases producing Neobacillus sedimentimangrovi UE25.</title>
        <authorList>
            <person name="Ejaz U."/>
            <person name="Saleem F."/>
            <person name="Rashid R."/>
            <person name="Hasan K.A."/>
            <person name="Syed M.N."/>
            <person name="Sohail M."/>
        </authorList>
    </citation>
    <scope>NUCLEOTIDE SEQUENCE [LARGE SCALE GENOMIC DNA]</scope>
    <source>
        <strain evidence="3 4">UE25</strain>
    </source>
</reference>
<sequence>MGKRKCVFAILLMASLVVMAGCTEITANDPIANKTGPTHHQEQTTEKSLKKEDPKQIVVKVIDPRTKSIVRTIQPSEMGFHTDKEKYRKELERWAKELARGTETTPGIDQRMVLDRIDENGQIMKGKPQVILKESELVEKVMEASVNGGEVELPIYVTESGYKPEDIPNLDDVVLSSFSTYFNSGVVGRSKNIELSAQAINNVIVGVNDIFSFNTMVGPGTAENGYQPAKEIINKKLVDGIGGGICQTSSTLFNSIDQLGVKYIEWHNHSLSIGYVPAGRDATVAYGVKDFRFQNTTGVPLLIKTIYGKGKLTVEIRTSAEYQALYAQGH</sequence>
<evidence type="ECO:0000313" key="4">
    <source>
        <dbReference type="Proteomes" id="UP001162836"/>
    </source>
</evidence>
<protein>
    <submittedName>
        <fullName evidence="3">VanW family protein</fullName>
    </submittedName>
</protein>
<name>A0ABS8QEY0_9BACI</name>
<dbReference type="Pfam" id="PF04294">
    <property type="entry name" value="VanW"/>
    <property type="match status" value="1"/>
</dbReference>
<gene>
    <name evidence="3" type="ORF">LRS37_02125</name>
</gene>
<dbReference type="PANTHER" id="PTHR35788:SF1">
    <property type="entry name" value="EXPORTED PROTEIN"/>
    <property type="match status" value="1"/>
</dbReference>
<feature type="region of interest" description="Disordered" evidence="1">
    <location>
        <begin position="29"/>
        <end position="51"/>
    </location>
</feature>
<dbReference type="PROSITE" id="PS51257">
    <property type="entry name" value="PROKAR_LIPOPROTEIN"/>
    <property type="match status" value="1"/>
</dbReference>
<feature type="chain" id="PRO_5047449494" evidence="2">
    <location>
        <begin position="21"/>
        <end position="330"/>
    </location>
</feature>
<keyword evidence="2" id="KW-0732">Signal</keyword>
<organism evidence="3 4">
    <name type="scientific">Neobacillus sedimentimangrovi</name>
    <dbReference type="NCBI Taxonomy" id="2699460"/>
    <lineage>
        <taxon>Bacteria</taxon>
        <taxon>Bacillati</taxon>
        <taxon>Bacillota</taxon>
        <taxon>Bacilli</taxon>
        <taxon>Bacillales</taxon>
        <taxon>Bacillaceae</taxon>
        <taxon>Neobacillus</taxon>
    </lineage>
</organism>
<feature type="compositionally biased region" description="Basic and acidic residues" evidence="1">
    <location>
        <begin position="39"/>
        <end position="51"/>
    </location>
</feature>
<feature type="signal peptide" evidence="2">
    <location>
        <begin position="1"/>
        <end position="20"/>
    </location>
</feature>
<dbReference type="EMBL" id="JAJODE010000003">
    <property type="protein sequence ID" value="MCD4837693.1"/>
    <property type="molecule type" value="Genomic_DNA"/>
</dbReference>
<evidence type="ECO:0000256" key="1">
    <source>
        <dbReference type="SAM" id="MobiDB-lite"/>
    </source>
</evidence>
<keyword evidence="4" id="KW-1185">Reference proteome</keyword>
<comment type="caution">
    <text evidence="3">The sequence shown here is derived from an EMBL/GenBank/DDBJ whole genome shotgun (WGS) entry which is preliminary data.</text>
</comment>
<accession>A0ABS8QEY0</accession>
<dbReference type="InterPro" id="IPR007391">
    <property type="entry name" value="Vancomycin_resist_VanW"/>
</dbReference>
<evidence type="ECO:0000313" key="3">
    <source>
        <dbReference type="EMBL" id="MCD4837693.1"/>
    </source>
</evidence>